<gene>
    <name evidence="1" type="ORF">RM574_03520</name>
</gene>
<protein>
    <submittedName>
        <fullName evidence="1">Uncharacterized protein</fullName>
    </submittedName>
</protein>
<sequence>MRVPAGRWLVRGTDGRLTAFAFTAEGVLRWTEERPGGSDWAGPDFFPVAGLDHLTVSQGANGYAHLVGRRVQKKKDGSEAVDIVHAVQYQTGRTLGTFRAAGTPYPKNPERRLGAPAVGVDDGGFVHVVVLNPYGGLNLRREDKTGKWEAWKDIKGRKLYDPPAMVATSTGTVEIFAAGGQPAYHWVREKPHGAFDRRPDIPLSVRPGSLTGLETSPGRVTWYWTDPERGTIVAHRTGGWLIPIGGAPDDGQPAVLRAEVDGRDCTVLAHRDAAGGVLTTAYPCEDEQSGVWWAPTGLTGTGAPALAVDGTGRVVVGVFGGDGRLRLARQAPGNGLAMGPVLTV</sequence>
<dbReference type="EMBL" id="JAVRER010000004">
    <property type="protein sequence ID" value="MDT0414547.1"/>
    <property type="molecule type" value="Genomic_DNA"/>
</dbReference>
<name>A0ABD5E163_9ACTN</name>
<proteinExistence type="predicted"/>
<accession>A0ABD5E163</accession>
<dbReference type="SUPFAM" id="SSF89372">
    <property type="entry name" value="Fucose-specific lectin"/>
    <property type="match status" value="1"/>
</dbReference>
<dbReference type="Proteomes" id="UP001183607">
    <property type="component" value="Unassembled WGS sequence"/>
</dbReference>
<dbReference type="RefSeq" id="WP_234019169.1">
    <property type="nucleotide sequence ID" value="NZ_JAVRER010000004.1"/>
</dbReference>
<evidence type="ECO:0000313" key="2">
    <source>
        <dbReference type="Proteomes" id="UP001183607"/>
    </source>
</evidence>
<organism evidence="1 2">
    <name type="scientific">Streptomyces evansiae</name>
    <dbReference type="NCBI Taxonomy" id="3075535"/>
    <lineage>
        <taxon>Bacteria</taxon>
        <taxon>Bacillati</taxon>
        <taxon>Actinomycetota</taxon>
        <taxon>Actinomycetes</taxon>
        <taxon>Kitasatosporales</taxon>
        <taxon>Streptomycetaceae</taxon>
        <taxon>Streptomyces</taxon>
    </lineage>
</organism>
<dbReference type="AlphaFoldDB" id="A0ABD5E163"/>
<reference evidence="2" key="1">
    <citation type="submission" date="2023-07" db="EMBL/GenBank/DDBJ databases">
        <title>30 novel species of actinomycetes from the DSMZ collection.</title>
        <authorList>
            <person name="Nouioui I."/>
        </authorList>
    </citation>
    <scope>NUCLEOTIDE SEQUENCE [LARGE SCALE GENOMIC DNA]</scope>
    <source>
        <strain evidence="2">DSM 41982</strain>
    </source>
</reference>
<evidence type="ECO:0000313" key="1">
    <source>
        <dbReference type="EMBL" id="MDT0414547.1"/>
    </source>
</evidence>
<comment type="caution">
    <text evidence="1">The sequence shown here is derived from an EMBL/GenBank/DDBJ whole genome shotgun (WGS) entry which is preliminary data.</text>
</comment>